<accession>A0A6J7EVG9</accession>
<evidence type="ECO:0000313" key="1">
    <source>
        <dbReference type="EMBL" id="CAB4885100.1"/>
    </source>
</evidence>
<proteinExistence type="predicted"/>
<organism evidence="1">
    <name type="scientific">freshwater metagenome</name>
    <dbReference type="NCBI Taxonomy" id="449393"/>
    <lineage>
        <taxon>unclassified sequences</taxon>
        <taxon>metagenomes</taxon>
        <taxon>ecological metagenomes</taxon>
    </lineage>
</organism>
<dbReference type="EMBL" id="CAFBLR010000229">
    <property type="protein sequence ID" value="CAB4885100.1"/>
    <property type="molecule type" value="Genomic_DNA"/>
</dbReference>
<name>A0A6J7EVG9_9ZZZZ</name>
<protein>
    <submittedName>
        <fullName evidence="1">Unannotated protein</fullName>
    </submittedName>
</protein>
<sequence length="79" mass="8291">MAAATEPMRMSRWRTCISSCAMTASISSRGMARRRPSVAQTTALLGPRPVANAFGCSLGAIATRGIGRFARVASEAIMS</sequence>
<dbReference type="AlphaFoldDB" id="A0A6J7EVG9"/>
<reference evidence="1" key="1">
    <citation type="submission" date="2020-05" db="EMBL/GenBank/DDBJ databases">
        <authorList>
            <person name="Chiriac C."/>
            <person name="Salcher M."/>
            <person name="Ghai R."/>
            <person name="Kavagutti S V."/>
        </authorList>
    </citation>
    <scope>NUCLEOTIDE SEQUENCE</scope>
</reference>
<gene>
    <name evidence="1" type="ORF">UFOPK3417_01804</name>
</gene>